<dbReference type="SUPFAM" id="SSF53335">
    <property type="entry name" value="S-adenosyl-L-methionine-dependent methyltransferases"/>
    <property type="match status" value="1"/>
</dbReference>
<keyword evidence="3" id="KW-1185">Reference proteome</keyword>
<dbReference type="GO" id="GO:0008757">
    <property type="term" value="F:S-adenosylmethionine-dependent methyltransferase activity"/>
    <property type="evidence" value="ECO:0007669"/>
    <property type="project" value="InterPro"/>
</dbReference>
<name>A0A6H9YBB8_9ACTN</name>
<sequence>MSHRHPLFARFYARTSLLMERGVGAHRRTLLDGLTGRAIEIGAGNGLNFPHYPDTLTQVIAVEPEPHLRTLAATNAAHATVPIKIVDGWADRLPADDASCDAAIASLVLCSVPDQDAALAEIARVLKPGGQLRFFEHVHHPRPARRRIQQTLDVTRVWPWFGGGCHCSRGTLTAIKRTGFTIDHLDTLTSADTGMPFPTAPQILGTATRP</sequence>
<evidence type="ECO:0000259" key="1">
    <source>
        <dbReference type="Pfam" id="PF08241"/>
    </source>
</evidence>
<dbReference type="AlphaFoldDB" id="A0A6H9YBB8"/>
<evidence type="ECO:0000313" key="3">
    <source>
        <dbReference type="Proteomes" id="UP000468735"/>
    </source>
</evidence>
<dbReference type="GO" id="GO:0032259">
    <property type="term" value="P:methylation"/>
    <property type="evidence" value="ECO:0007669"/>
    <property type="project" value="UniProtKB-KW"/>
</dbReference>
<dbReference type="OrthoDB" id="65624at2"/>
<evidence type="ECO:0000313" key="2">
    <source>
        <dbReference type="EMBL" id="KAB2342195.1"/>
    </source>
</evidence>
<dbReference type="InterPro" id="IPR013216">
    <property type="entry name" value="Methyltransf_11"/>
</dbReference>
<feature type="domain" description="Methyltransferase type 11" evidence="1">
    <location>
        <begin position="40"/>
        <end position="133"/>
    </location>
</feature>
<reference evidence="2 3" key="1">
    <citation type="submission" date="2019-09" db="EMBL/GenBank/DDBJ databases">
        <title>Actinomadura physcomitrii sp. nov., a novel actinomycete isolated from moss [Physcomitrium sphaericum (Ludw) Fuernr].</title>
        <authorList>
            <person name="Zhuang X."/>
            <person name="Liu C."/>
        </authorList>
    </citation>
    <scope>NUCLEOTIDE SEQUENCE [LARGE SCALE GENOMIC DNA]</scope>
    <source>
        <strain evidence="2 3">HMC1</strain>
    </source>
</reference>
<dbReference type="PANTHER" id="PTHR45036:SF1">
    <property type="entry name" value="METHYLTRANSFERASE LIKE 7A"/>
    <property type="match status" value="1"/>
</dbReference>
<organism evidence="2 3">
    <name type="scientific">Actinomadura rudentiformis</name>
    <dbReference type="NCBI Taxonomy" id="359158"/>
    <lineage>
        <taxon>Bacteria</taxon>
        <taxon>Bacillati</taxon>
        <taxon>Actinomycetota</taxon>
        <taxon>Actinomycetes</taxon>
        <taxon>Streptosporangiales</taxon>
        <taxon>Thermomonosporaceae</taxon>
        <taxon>Actinomadura</taxon>
    </lineage>
</organism>
<dbReference type="Pfam" id="PF08241">
    <property type="entry name" value="Methyltransf_11"/>
    <property type="match status" value="1"/>
</dbReference>
<dbReference type="CDD" id="cd02440">
    <property type="entry name" value="AdoMet_MTases"/>
    <property type="match status" value="1"/>
</dbReference>
<dbReference type="RefSeq" id="WP_151567675.1">
    <property type="nucleotide sequence ID" value="NZ_WBMT01000023.1"/>
</dbReference>
<dbReference type="Gene3D" id="3.40.50.150">
    <property type="entry name" value="Vaccinia Virus protein VP39"/>
    <property type="match status" value="1"/>
</dbReference>
<proteinExistence type="predicted"/>
<gene>
    <name evidence="2" type="ORF">F8566_39755</name>
</gene>
<accession>A0A6H9YBB8</accession>
<keyword evidence="2" id="KW-0489">Methyltransferase</keyword>
<comment type="caution">
    <text evidence="2">The sequence shown here is derived from an EMBL/GenBank/DDBJ whole genome shotgun (WGS) entry which is preliminary data.</text>
</comment>
<dbReference type="Proteomes" id="UP000468735">
    <property type="component" value="Unassembled WGS sequence"/>
</dbReference>
<protein>
    <submittedName>
        <fullName evidence="2">Class I SAM-dependent methyltransferase</fullName>
    </submittedName>
</protein>
<dbReference type="InterPro" id="IPR052356">
    <property type="entry name" value="Thiol_S-MT"/>
</dbReference>
<dbReference type="PANTHER" id="PTHR45036">
    <property type="entry name" value="METHYLTRANSFERASE LIKE 7B"/>
    <property type="match status" value="1"/>
</dbReference>
<dbReference type="EMBL" id="WBMT01000023">
    <property type="protein sequence ID" value="KAB2342195.1"/>
    <property type="molecule type" value="Genomic_DNA"/>
</dbReference>
<keyword evidence="2" id="KW-0808">Transferase</keyword>
<dbReference type="InterPro" id="IPR029063">
    <property type="entry name" value="SAM-dependent_MTases_sf"/>
</dbReference>